<proteinExistence type="inferred from homology"/>
<dbReference type="InterPro" id="IPR003423">
    <property type="entry name" value="OMP_efflux"/>
</dbReference>
<sequence>MSIASHHYRFRGLFRLTCLLVILMPLPLPGADMSHSYSLEELYRHAMQTSETIKISEEEIYIARQQKTKAIAAIIPRVSAFSLYTQYNRDKTVPGGMVMQPSSSISGGLRLDEGLSLGGKELKAIDMAEKSIEKNRYDYDSVTEGYLYGIAGAFYDCLKAKKAIEIAQASIERLTLYRDAAKTRLLAGEITKTSLLRAEAELSTATAEALPPQSRLAHPYFFAFVFSLLVNSFFEFFRKG</sequence>
<comment type="caution">
    <text evidence="9">The sequence shown here is derived from an EMBL/GenBank/DDBJ whole genome shotgun (WGS) entry which is preliminary data.</text>
</comment>
<name>A0A0F3GZK8_9BACT</name>
<dbReference type="GO" id="GO:0015562">
    <property type="term" value="F:efflux transmembrane transporter activity"/>
    <property type="evidence" value="ECO:0007669"/>
    <property type="project" value="InterPro"/>
</dbReference>
<comment type="subcellular location">
    <subcellularLocation>
        <location evidence="1">Cell outer membrane</location>
    </subcellularLocation>
</comment>
<keyword evidence="4" id="KW-1134">Transmembrane beta strand</keyword>
<evidence type="ECO:0000256" key="8">
    <source>
        <dbReference type="SAM" id="Phobius"/>
    </source>
</evidence>
<evidence type="ECO:0000256" key="5">
    <source>
        <dbReference type="ARBA" id="ARBA00022692"/>
    </source>
</evidence>
<evidence type="ECO:0000256" key="4">
    <source>
        <dbReference type="ARBA" id="ARBA00022452"/>
    </source>
</evidence>
<comment type="similarity">
    <text evidence="2">Belongs to the outer membrane factor (OMF) (TC 1.B.17) family.</text>
</comment>
<keyword evidence="6 8" id="KW-0472">Membrane</keyword>
<dbReference type="Gene3D" id="1.20.1600.10">
    <property type="entry name" value="Outer membrane efflux proteins (OEP)"/>
    <property type="match status" value="1"/>
</dbReference>
<protein>
    <submittedName>
        <fullName evidence="9">Outer membrane efflux protein</fullName>
    </submittedName>
</protein>
<keyword evidence="8" id="KW-1133">Transmembrane helix</keyword>
<dbReference type="SUPFAM" id="SSF56954">
    <property type="entry name" value="Outer membrane efflux proteins (OEP)"/>
    <property type="match status" value="1"/>
</dbReference>
<feature type="transmembrane region" description="Helical" evidence="8">
    <location>
        <begin position="220"/>
        <end position="237"/>
    </location>
</feature>
<dbReference type="EMBL" id="LACI01000726">
    <property type="protein sequence ID" value="KJU86143.1"/>
    <property type="molecule type" value="Genomic_DNA"/>
</dbReference>
<dbReference type="PANTHER" id="PTHR30026">
    <property type="entry name" value="OUTER MEMBRANE PROTEIN TOLC"/>
    <property type="match status" value="1"/>
</dbReference>
<evidence type="ECO:0000256" key="7">
    <source>
        <dbReference type="ARBA" id="ARBA00023237"/>
    </source>
</evidence>
<evidence type="ECO:0000256" key="1">
    <source>
        <dbReference type="ARBA" id="ARBA00004442"/>
    </source>
</evidence>
<reference evidence="9 10" key="1">
    <citation type="submission" date="2015-02" db="EMBL/GenBank/DDBJ databases">
        <title>Single-cell genomics of uncultivated deep-branching MTB reveals a conserved set of magnetosome genes.</title>
        <authorList>
            <person name="Kolinko S."/>
            <person name="Richter M."/>
            <person name="Glockner F.O."/>
            <person name="Brachmann A."/>
            <person name="Schuler D."/>
        </authorList>
    </citation>
    <scope>NUCLEOTIDE SEQUENCE [LARGE SCALE GENOMIC DNA]</scope>
    <source>
        <strain evidence="9">TM-1</strain>
    </source>
</reference>
<accession>A0A0F3GZK8</accession>
<dbReference type="GO" id="GO:1990281">
    <property type="term" value="C:efflux pump complex"/>
    <property type="evidence" value="ECO:0007669"/>
    <property type="project" value="TreeGrafter"/>
</dbReference>
<dbReference type="GO" id="GO:0009279">
    <property type="term" value="C:cell outer membrane"/>
    <property type="evidence" value="ECO:0007669"/>
    <property type="project" value="UniProtKB-SubCell"/>
</dbReference>
<dbReference type="Proteomes" id="UP000033423">
    <property type="component" value="Unassembled WGS sequence"/>
</dbReference>
<evidence type="ECO:0000256" key="2">
    <source>
        <dbReference type="ARBA" id="ARBA00007613"/>
    </source>
</evidence>
<keyword evidence="5 8" id="KW-0812">Transmembrane</keyword>
<keyword evidence="7" id="KW-0998">Cell outer membrane</keyword>
<dbReference type="AlphaFoldDB" id="A0A0F3GZK8"/>
<dbReference type="InterPro" id="IPR051906">
    <property type="entry name" value="TolC-like"/>
</dbReference>
<evidence type="ECO:0000256" key="6">
    <source>
        <dbReference type="ARBA" id="ARBA00023136"/>
    </source>
</evidence>
<keyword evidence="3" id="KW-0813">Transport</keyword>
<keyword evidence="10" id="KW-1185">Reference proteome</keyword>
<dbReference type="PANTHER" id="PTHR30026:SF20">
    <property type="entry name" value="OUTER MEMBRANE PROTEIN TOLC"/>
    <property type="match status" value="1"/>
</dbReference>
<evidence type="ECO:0000313" key="9">
    <source>
        <dbReference type="EMBL" id="KJU86143.1"/>
    </source>
</evidence>
<organism evidence="9 10">
    <name type="scientific">Candidatus Magnetobacterium bavaricum</name>
    <dbReference type="NCBI Taxonomy" id="29290"/>
    <lineage>
        <taxon>Bacteria</taxon>
        <taxon>Pseudomonadati</taxon>
        <taxon>Nitrospirota</taxon>
        <taxon>Thermodesulfovibrionia</taxon>
        <taxon>Thermodesulfovibrionales</taxon>
        <taxon>Candidatus Magnetobacteriaceae</taxon>
        <taxon>Candidatus Magnetobacterium</taxon>
    </lineage>
</organism>
<evidence type="ECO:0000256" key="3">
    <source>
        <dbReference type="ARBA" id="ARBA00022448"/>
    </source>
</evidence>
<dbReference type="GO" id="GO:0015288">
    <property type="term" value="F:porin activity"/>
    <property type="evidence" value="ECO:0007669"/>
    <property type="project" value="TreeGrafter"/>
</dbReference>
<evidence type="ECO:0000313" key="10">
    <source>
        <dbReference type="Proteomes" id="UP000033423"/>
    </source>
</evidence>
<gene>
    <name evidence="9" type="ORF">MBAV_001668</name>
</gene>
<dbReference type="Pfam" id="PF02321">
    <property type="entry name" value="OEP"/>
    <property type="match status" value="1"/>
</dbReference>